<gene>
    <name evidence="2" type="ORF">SDC9_212312</name>
</gene>
<feature type="domain" description="S-Me-THD-like C-terminal" evidence="1">
    <location>
        <begin position="3"/>
        <end position="76"/>
    </location>
</feature>
<dbReference type="EMBL" id="VSSQ01145570">
    <property type="protein sequence ID" value="MPN64537.1"/>
    <property type="molecule type" value="Genomic_DNA"/>
</dbReference>
<comment type="caution">
    <text evidence="2">The sequence shown here is derived from an EMBL/GenBank/DDBJ whole genome shotgun (WGS) entry which is preliminary data.</text>
</comment>
<evidence type="ECO:0000313" key="2">
    <source>
        <dbReference type="EMBL" id="MPN64537.1"/>
    </source>
</evidence>
<organism evidence="2">
    <name type="scientific">bioreactor metagenome</name>
    <dbReference type="NCBI Taxonomy" id="1076179"/>
    <lineage>
        <taxon>unclassified sequences</taxon>
        <taxon>metagenomes</taxon>
        <taxon>ecological metagenomes</taxon>
    </lineage>
</organism>
<dbReference type="InterPro" id="IPR048350">
    <property type="entry name" value="S-Me-THD-like_C"/>
</dbReference>
<sequence length="83" mass="9327">MLLTIDGKVKIMFPDNAYMLYTESGTGIPSVELNPGVRLTIVGAPAHERLQKSLFTDEGKQSFGPYRYGRPDLEYATFQELNK</sequence>
<dbReference type="Pfam" id="PF20906">
    <property type="entry name" value="S-Me-THD_C"/>
    <property type="match status" value="1"/>
</dbReference>
<evidence type="ECO:0000259" key="1">
    <source>
        <dbReference type="Pfam" id="PF20906"/>
    </source>
</evidence>
<reference evidence="2" key="1">
    <citation type="submission" date="2019-08" db="EMBL/GenBank/DDBJ databases">
        <authorList>
            <person name="Kucharzyk K."/>
            <person name="Murdoch R.W."/>
            <person name="Higgins S."/>
            <person name="Loffler F."/>
        </authorList>
    </citation>
    <scope>NUCLEOTIDE SEQUENCE</scope>
</reference>
<dbReference type="SUPFAM" id="SSF160991">
    <property type="entry name" value="CV3147-like"/>
    <property type="match status" value="1"/>
</dbReference>
<protein>
    <recommendedName>
        <fullName evidence="1">S-Me-THD-like C-terminal domain-containing protein</fullName>
    </recommendedName>
</protein>
<accession>A0A645JMH1</accession>
<name>A0A645JMH1_9ZZZZ</name>
<dbReference type="AlphaFoldDB" id="A0A645JMH1"/>
<proteinExistence type="predicted"/>